<gene>
    <name evidence="2" type="ORF">UV73_C0002G0101</name>
</gene>
<dbReference type="Proteomes" id="UP000034894">
    <property type="component" value="Unassembled WGS sequence"/>
</dbReference>
<keyword evidence="1" id="KW-0812">Transmembrane</keyword>
<accession>A0A0G1DLC0</accession>
<protein>
    <submittedName>
        <fullName evidence="2">Uncharacterized protein</fullName>
    </submittedName>
</protein>
<evidence type="ECO:0000313" key="2">
    <source>
        <dbReference type="EMBL" id="KKS98387.1"/>
    </source>
</evidence>
<proteinExistence type="predicted"/>
<keyword evidence="1" id="KW-1133">Transmembrane helix</keyword>
<dbReference type="AlphaFoldDB" id="A0A0G1DLC0"/>
<keyword evidence="1" id="KW-0472">Membrane</keyword>
<dbReference type="EMBL" id="LCFP01000002">
    <property type="protein sequence ID" value="KKS98387.1"/>
    <property type="molecule type" value="Genomic_DNA"/>
</dbReference>
<evidence type="ECO:0000313" key="3">
    <source>
        <dbReference type="Proteomes" id="UP000034894"/>
    </source>
</evidence>
<reference evidence="2 3" key="1">
    <citation type="journal article" date="2015" name="Nature">
        <title>rRNA introns, odd ribosomes, and small enigmatic genomes across a large radiation of phyla.</title>
        <authorList>
            <person name="Brown C.T."/>
            <person name="Hug L.A."/>
            <person name="Thomas B.C."/>
            <person name="Sharon I."/>
            <person name="Castelle C.J."/>
            <person name="Singh A."/>
            <person name="Wilkins M.J."/>
            <person name="Williams K.H."/>
            <person name="Banfield J.F."/>
        </authorList>
    </citation>
    <scope>NUCLEOTIDE SEQUENCE [LARGE SCALE GENOMIC DNA]</scope>
</reference>
<evidence type="ECO:0000256" key="1">
    <source>
        <dbReference type="SAM" id="Phobius"/>
    </source>
</evidence>
<sequence>MIIRSRKLLIIILGLLLTLTIIEIIYYYSLNFNFQAIFRNLAGINEQNNKSNFPAPAFPSPAVSINGLDSVLLMNLLDSSLKINPDVLKQFVVSVTLEGEIQEIMISDKPPFTFILRGEDGGLHPMKFPEDTEKQKSQYTFTDLSENKLELTELQLGDRIKITVSMDISQSKSGQALYAWQITRL</sequence>
<comment type="caution">
    <text evidence="2">The sequence shown here is derived from an EMBL/GenBank/DDBJ whole genome shotgun (WGS) entry which is preliminary data.</text>
</comment>
<organism evidence="2 3">
    <name type="scientific">Candidatus Gottesmanbacteria bacterium GW2011_GWA2_43_14</name>
    <dbReference type="NCBI Taxonomy" id="1618443"/>
    <lineage>
        <taxon>Bacteria</taxon>
        <taxon>Candidatus Gottesmaniibacteriota</taxon>
    </lineage>
</organism>
<name>A0A0G1DLC0_9BACT</name>
<feature type="transmembrane region" description="Helical" evidence="1">
    <location>
        <begin position="7"/>
        <end position="28"/>
    </location>
</feature>